<dbReference type="PANTHER" id="PTHR24298:SF389">
    <property type="entry name" value="OS04G0128400 PROTEIN"/>
    <property type="match status" value="1"/>
</dbReference>
<evidence type="ECO:0008006" key="9">
    <source>
        <dbReference type="Google" id="ProtNLM"/>
    </source>
</evidence>
<dbReference type="EMBL" id="CM003535">
    <property type="protein sequence ID" value="RCV38532.1"/>
    <property type="molecule type" value="Genomic_DNA"/>
</dbReference>
<dbReference type="InterPro" id="IPR017972">
    <property type="entry name" value="Cyt_P450_CS"/>
</dbReference>
<dbReference type="GO" id="GO:0016705">
    <property type="term" value="F:oxidoreductase activity, acting on paired donors, with incorporation or reduction of molecular oxygen"/>
    <property type="evidence" value="ECO:0007669"/>
    <property type="project" value="InterPro"/>
</dbReference>
<comment type="similarity">
    <text evidence="7">Belongs to the cytochrome P450 family.</text>
</comment>
<dbReference type="PRINTS" id="PR00385">
    <property type="entry name" value="P450"/>
</dbReference>
<dbReference type="STRING" id="4555.A0A368S7W4"/>
<evidence type="ECO:0000256" key="3">
    <source>
        <dbReference type="ARBA" id="ARBA00022723"/>
    </source>
</evidence>
<dbReference type="SUPFAM" id="SSF48264">
    <property type="entry name" value="Cytochrome P450"/>
    <property type="match status" value="1"/>
</dbReference>
<dbReference type="AlphaFoldDB" id="A0A368S7W4"/>
<dbReference type="PROSITE" id="PS00086">
    <property type="entry name" value="CYTOCHROME_P450"/>
    <property type="match status" value="1"/>
</dbReference>
<dbReference type="KEGG" id="sita:101754964"/>
<dbReference type="PRINTS" id="PR00463">
    <property type="entry name" value="EP450I"/>
</dbReference>
<evidence type="ECO:0000256" key="5">
    <source>
        <dbReference type="ARBA" id="ARBA00023136"/>
    </source>
</evidence>
<dbReference type="InterPro" id="IPR036396">
    <property type="entry name" value="Cyt_P450_sf"/>
</dbReference>
<dbReference type="PANTHER" id="PTHR24298">
    <property type="entry name" value="FLAVONOID 3'-MONOOXYGENASE-RELATED"/>
    <property type="match status" value="1"/>
</dbReference>
<dbReference type="OrthoDB" id="2789670at2759"/>
<evidence type="ECO:0000256" key="6">
    <source>
        <dbReference type="PIRSR" id="PIRSR602401-1"/>
    </source>
</evidence>
<name>A0A368S7W4_SETIT</name>
<comment type="subcellular location">
    <subcellularLocation>
        <location evidence="1">Membrane</location>
        <topology evidence="1">Single-pass membrane protein</topology>
    </subcellularLocation>
</comment>
<dbReference type="GO" id="GO:0020037">
    <property type="term" value="F:heme binding"/>
    <property type="evidence" value="ECO:0007669"/>
    <property type="project" value="InterPro"/>
</dbReference>
<organism evidence="8">
    <name type="scientific">Setaria italica</name>
    <name type="common">Foxtail millet</name>
    <name type="synonym">Panicum italicum</name>
    <dbReference type="NCBI Taxonomy" id="4555"/>
    <lineage>
        <taxon>Eukaryota</taxon>
        <taxon>Viridiplantae</taxon>
        <taxon>Streptophyta</taxon>
        <taxon>Embryophyta</taxon>
        <taxon>Tracheophyta</taxon>
        <taxon>Spermatophyta</taxon>
        <taxon>Magnoliopsida</taxon>
        <taxon>Liliopsida</taxon>
        <taxon>Poales</taxon>
        <taxon>Poaceae</taxon>
        <taxon>PACMAD clade</taxon>
        <taxon>Panicoideae</taxon>
        <taxon>Panicodae</taxon>
        <taxon>Paniceae</taxon>
        <taxon>Cenchrinae</taxon>
        <taxon>Setaria</taxon>
    </lineage>
</organism>
<comment type="cofactor">
    <cofactor evidence="6">
        <name>heme</name>
        <dbReference type="ChEBI" id="CHEBI:30413"/>
    </cofactor>
</comment>
<dbReference type="InterPro" id="IPR002401">
    <property type="entry name" value="Cyt_P450_E_grp-I"/>
</dbReference>
<dbReference type="GO" id="GO:0005506">
    <property type="term" value="F:iron ion binding"/>
    <property type="evidence" value="ECO:0007669"/>
    <property type="project" value="InterPro"/>
</dbReference>
<dbReference type="GO" id="GO:0016020">
    <property type="term" value="C:membrane"/>
    <property type="evidence" value="ECO:0007669"/>
    <property type="project" value="UniProtKB-SubCell"/>
</dbReference>
<reference evidence="8" key="2">
    <citation type="submission" date="2015-07" db="EMBL/GenBank/DDBJ databases">
        <authorList>
            <person name="Noorani M."/>
        </authorList>
    </citation>
    <scope>NUCLEOTIDE SEQUENCE</scope>
    <source>
        <strain evidence="8">Yugu1</strain>
    </source>
</reference>
<sequence length="492" mass="54376">MEAMQLLAAVLAVLALFLAAYWRPRSRYVHTTRPMPVIIEVGDPDVARALMFDHADFFSNHPDAALGIDFDAGQPKTESITFAPYGTLWSALRRNLTVNILHPSRLGHHVEPIQRDAAEALVADLSTRVVGAGEEVAIRERVYAAVFGTMARLCFGDGVGERDVAVMRRTLHDFFHSNVDIKLLARSRLARLVRWRQWRYIIGMRRRLAEVFGPVVEARRRQSRRSDGGGGSFSSYLDSLIDLRVPNDSDDSETGGGLGLGARRILRDDEVVRLVWEFLGSSTQSVVSCIEWTLARLVTEPEVQKKLYHELIAAGDHRKGQVSDERLQELPYLRAVILESLRLHPPLPTILREVGPEGAAAAGAPPPPPDGTPVRFLFNAGQIGRDRKTWTEDPDEFKPERFLAGGEGEDVSPLPGPKKIKMMPFGAGRRHCPGAGLSMIHVGCFVAALVREFEWAPPADGGGGVDLTGTNTLFVRMMAPPLRARITPRTSR</sequence>
<evidence type="ECO:0000256" key="7">
    <source>
        <dbReference type="RuleBase" id="RU000461"/>
    </source>
</evidence>
<keyword evidence="4" id="KW-1133">Transmembrane helix</keyword>
<keyword evidence="7" id="KW-0560">Oxidoreductase</keyword>
<feature type="binding site" description="axial binding residue" evidence="6">
    <location>
        <position position="432"/>
    </location>
    <ligand>
        <name>heme</name>
        <dbReference type="ChEBI" id="CHEBI:30413"/>
    </ligand>
    <ligandPart>
        <name>Fe</name>
        <dbReference type="ChEBI" id="CHEBI:18248"/>
    </ligandPart>
</feature>
<proteinExistence type="inferred from homology"/>
<evidence type="ECO:0000313" key="8">
    <source>
        <dbReference type="EMBL" id="RCV38532.1"/>
    </source>
</evidence>
<gene>
    <name evidence="8" type="ORF">SETIT_8G150500v2</name>
</gene>
<keyword evidence="6 7" id="KW-0349">Heme</keyword>
<dbReference type="Gene3D" id="1.10.630.10">
    <property type="entry name" value="Cytochrome P450"/>
    <property type="match status" value="1"/>
</dbReference>
<accession>A0A368S7W4</accession>
<reference evidence="8" key="1">
    <citation type="journal article" date="2012" name="Nat. Biotechnol.">
        <title>Reference genome sequence of the model plant Setaria.</title>
        <authorList>
            <person name="Bennetzen J.L."/>
            <person name="Schmutz J."/>
            <person name="Wang H."/>
            <person name="Percifield R."/>
            <person name="Hawkins J."/>
            <person name="Pontaroli A.C."/>
            <person name="Estep M."/>
            <person name="Feng L."/>
            <person name="Vaughn J.N."/>
            <person name="Grimwood J."/>
            <person name="Jenkins J."/>
            <person name="Barry K."/>
            <person name="Lindquist E."/>
            <person name="Hellsten U."/>
            <person name="Deshpande S."/>
            <person name="Wang X."/>
            <person name="Wu X."/>
            <person name="Mitros T."/>
            <person name="Triplett J."/>
            <person name="Yang X."/>
            <person name="Ye C.Y."/>
            <person name="Mauro-Herrera M."/>
            <person name="Wang L."/>
            <person name="Li P."/>
            <person name="Sharma M."/>
            <person name="Sharma R."/>
            <person name="Ronald P.C."/>
            <person name="Panaud O."/>
            <person name="Kellogg E.A."/>
            <person name="Brutnell T.P."/>
            <person name="Doust A.N."/>
            <person name="Tuskan G.A."/>
            <person name="Rokhsar D."/>
            <person name="Devos K.M."/>
        </authorList>
    </citation>
    <scope>NUCLEOTIDE SEQUENCE [LARGE SCALE GENOMIC DNA]</scope>
    <source>
        <strain evidence="8">Yugu1</strain>
    </source>
</reference>
<evidence type="ECO:0000256" key="4">
    <source>
        <dbReference type="ARBA" id="ARBA00022989"/>
    </source>
</evidence>
<protein>
    <recommendedName>
        <fullName evidence="9">Cytochrome P450</fullName>
    </recommendedName>
</protein>
<keyword evidence="7" id="KW-0503">Monooxygenase</keyword>
<keyword evidence="6 7" id="KW-0408">Iron</keyword>
<evidence type="ECO:0000256" key="2">
    <source>
        <dbReference type="ARBA" id="ARBA00022692"/>
    </source>
</evidence>
<evidence type="ECO:0000256" key="1">
    <source>
        <dbReference type="ARBA" id="ARBA00004167"/>
    </source>
</evidence>
<dbReference type="Pfam" id="PF00067">
    <property type="entry name" value="p450"/>
    <property type="match status" value="1"/>
</dbReference>
<dbReference type="GO" id="GO:0004497">
    <property type="term" value="F:monooxygenase activity"/>
    <property type="evidence" value="ECO:0007669"/>
    <property type="project" value="UniProtKB-KW"/>
</dbReference>
<dbReference type="InterPro" id="IPR001128">
    <property type="entry name" value="Cyt_P450"/>
</dbReference>
<keyword evidence="3 6" id="KW-0479">Metal-binding</keyword>
<dbReference type="InterPro" id="IPR051103">
    <property type="entry name" value="Plant_metabolite_P450s"/>
</dbReference>
<keyword evidence="5" id="KW-0472">Membrane</keyword>
<keyword evidence="2" id="KW-0812">Transmembrane</keyword>